<proteinExistence type="predicted"/>
<protein>
    <submittedName>
        <fullName evidence="1">Uncharacterized protein</fullName>
    </submittedName>
</protein>
<dbReference type="PATRIC" id="fig|1203610.3.peg.4665"/>
<comment type="caution">
    <text evidence="1">The sequence shown here is derived from an EMBL/GenBank/DDBJ whole genome shotgun (WGS) entry which is preliminary data.</text>
</comment>
<keyword evidence="2" id="KW-1185">Reference proteome</keyword>
<evidence type="ECO:0000313" key="2">
    <source>
        <dbReference type="Proteomes" id="UP000033035"/>
    </source>
</evidence>
<name>A0A0F5IWL2_9BACT</name>
<gene>
    <name evidence="1" type="ORF">HMPREF1536_04576</name>
</gene>
<dbReference type="Proteomes" id="UP000033035">
    <property type="component" value="Unassembled WGS sequence"/>
</dbReference>
<dbReference type="RefSeq" id="WP_005868403.1">
    <property type="nucleotide sequence ID" value="NZ_AUAE01000027.1"/>
</dbReference>
<dbReference type="GeneID" id="69502417"/>
<evidence type="ECO:0000313" key="1">
    <source>
        <dbReference type="EMBL" id="KKB49512.1"/>
    </source>
</evidence>
<dbReference type="EMBL" id="AQHW01000025">
    <property type="protein sequence ID" value="KKB49512.1"/>
    <property type="molecule type" value="Genomic_DNA"/>
</dbReference>
<dbReference type="HOGENOM" id="CLU_210769_0_0_10"/>
<dbReference type="AlphaFoldDB" id="A0A0F5IWL2"/>
<accession>A0A0F5IWL2</accession>
<dbReference type="STRING" id="1203610.HMPREF1536_04576"/>
<sequence length="67" mass="7609">MSITNIICNGEITLVQGVNGLFLCEESWVTQSRKSALPREALNKETIRIKKECIDIERPETDFPDLT</sequence>
<reference evidence="1 2" key="1">
    <citation type="submission" date="2013-04" db="EMBL/GenBank/DDBJ databases">
        <title>The Genome Sequence of Parabacteroides gordonii DSM 23371.</title>
        <authorList>
            <consortium name="The Broad Institute Genomics Platform"/>
            <person name="Earl A."/>
            <person name="Ward D."/>
            <person name="Feldgarden M."/>
            <person name="Gevers D."/>
            <person name="Martens E."/>
            <person name="Sakamoto M."/>
            <person name="Benno Y."/>
            <person name="Suzuki N."/>
            <person name="Matsunaga N."/>
            <person name="Koshihara K."/>
            <person name="Seki M."/>
            <person name="Komiya H."/>
            <person name="Walker B."/>
            <person name="Young S."/>
            <person name="Zeng Q."/>
            <person name="Gargeya S."/>
            <person name="Fitzgerald M."/>
            <person name="Haas B."/>
            <person name="Abouelleil A."/>
            <person name="Allen A.W."/>
            <person name="Alvarado L."/>
            <person name="Arachchi H.M."/>
            <person name="Berlin A.M."/>
            <person name="Chapman S.B."/>
            <person name="Gainer-Dewar J."/>
            <person name="Goldberg J."/>
            <person name="Griggs A."/>
            <person name="Gujja S."/>
            <person name="Hansen M."/>
            <person name="Howarth C."/>
            <person name="Imamovic A."/>
            <person name="Ireland A."/>
            <person name="Larimer J."/>
            <person name="McCowan C."/>
            <person name="Murphy C."/>
            <person name="Pearson M."/>
            <person name="Poon T.W."/>
            <person name="Priest M."/>
            <person name="Roberts A."/>
            <person name="Saif S."/>
            <person name="Shea T."/>
            <person name="Sisk P."/>
            <person name="Sykes S."/>
            <person name="Wortman J."/>
            <person name="Nusbaum C."/>
            <person name="Birren B."/>
        </authorList>
    </citation>
    <scope>NUCLEOTIDE SEQUENCE [LARGE SCALE GENOMIC DNA]</scope>
    <source>
        <strain evidence="1 2">MS-1</strain>
    </source>
</reference>
<organism evidence="1 2">
    <name type="scientific">Parabacteroides gordonii MS-1 = DSM 23371</name>
    <dbReference type="NCBI Taxonomy" id="1203610"/>
    <lineage>
        <taxon>Bacteria</taxon>
        <taxon>Pseudomonadati</taxon>
        <taxon>Bacteroidota</taxon>
        <taxon>Bacteroidia</taxon>
        <taxon>Bacteroidales</taxon>
        <taxon>Tannerellaceae</taxon>
        <taxon>Parabacteroides</taxon>
    </lineage>
</organism>